<dbReference type="RefSeq" id="WP_268051793.1">
    <property type="nucleotide sequence ID" value="NZ_JAPQES010000010.1"/>
</dbReference>
<evidence type="ECO:0000256" key="1">
    <source>
        <dbReference type="SAM" id="SignalP"/>
    </source>
</evidence>
<name>A0ABT4CXI7_9CLOT</name>
<evidence type="ECO:0000313" key="4">
    <source>
        <dbReference type="Proteomes" id="UP001079657"/>
    </source>
</evidence>
<keyword evidence="4" id="KW-1185">Reference proteome</keyword>
<keyword evidence="1" id="KW-0732">Signal</keyword>
<gene>
    <name evidence="3" type="ORF">OXH55_19275</name>
</gene>
<proteinExistence type="predicted"/>
<organism evidence="3 4">
    <name type="scientific">Clostridium ganghwense</name>
    <dbReference type="NCBI Taxonomy" id="312089"/>
    <lineage>
        <taxon>Bacteria</taxon>
        <taxon>Bacillati</taxon>
        <taxon>Bacillota</taxon>
        <taxon>Clostridia</taxon>
        <taxon>Eubacteriales</taxon>
        <taxon>Clostridiaceae</taxon>
        <taxon>Clostridium</taxon>
    </lineage>
</organism>
<protein>
    <submittedName>
        <fullName evidence="3">DUF4097 domain-containing protein</fullName>
    </submittedName>
</protein>
<dbReference type="EMBL" id="JAPQES010000010">
    <property type="protein sequence ID" value="MCY6372736.1"/>
    <property type="molecule type" value="Genomic_DNA"/>
</dbReference>
<comment type="caution">
    <text evidence="3">The sequence shown here is derived from an EMBL/GenBank/DDBJ whole genome shotgun (WGS) entry which is preliminary data.</text>
</comment>
<reference evidence="3" key="1">
    <citation type="submission" date="2022-12" db="EMBL/GenBank/DDBJ databases">
        <authorList>
            <person name="Wang J."/>
        </authorList>
    </citation>
    <scope>NUCLEOTIDE SEQUENCE</scope>
    <source>
        <strain evidence="3">HY-42-06</strain>
    </source>
</reference>
<dbReference type="Pfam" id="PF13349">
    <property type="entry name" value="DUF4097"/>
    <property type="match status" value="1"/>
</dbReference>
<feature type="chain" id="PRO_5045603638" evidence="1">
    <location>
        <begin position="26"/>
        <end position="298"/>
    </location>
</feature>
<dbReference type="InterPro" id="IPR025164">
    <property type="entry name" value="Toastrack_DUF4097"/>
</dbReference>
<dbReference type="Proteomes" id="UP001079657">
    <property type="component" value="Unassembled WGS sequence"/>
</dbReference>
<dbReference type="PANTHER" id="PTHR34094">
    <property type="match status" value="1"/>
</dbReference>
<evidence type="ECO:0000313" key="3">
    <source>
        <dbReference type="EMBL" id="MCY6372736.1"/>
    </source>
</evidence>
<dbReference type="PANTHER" id="PTHR34094:SF1">
    <property type="entry name" value="PROTEIN FAM185A"/>
    <property type="match status" value="1"/>
</dbReference>
<feature type="domain" description="DUF4097" evidence="2">
    <location>
        <begin position="48"/>
        <end position="295"/>
    </location>
</feature>
<feature type="signal peptide" evidence="1">
    <location>
        <begin position="1"/>
        <end position="25"/>
    </location>
</feature>
<sequence length="298" mass="32385">MSIKRILISLTISMIVALNMSGCNIGANMKNSAQYTIDETESKSISDIKEIVIDNSSADINIIPEDRDNIEAHLHGKVSTNSKRNTPKLTMVSEGDKITIKSKKDKNFVIGIYTSNVKLDIHIPKNYEENISIDSSSADVNIHDLNLKNYNCKLSSGDTKIKNLKVENLFYEASSGDLEGENIETKAGEIKASSGEIKINGYSGNLKARTNSGDIEVTYGKFNNDAVLEASSGDVELSLPDNAEFHLDAEVSSGDIKCGFPITVKGTGDKDRLSGTVKSDKNKIDIKTTSGDIRVNSK</sequence>
<accession>A0ABT4CXI7</accession>
<evidence type="ECO:0000259" key="2">
    <source>
        <dbReference type="Pfam" id="PF13349"/>
    </source>
</evidence>